<feature type="chain" id="PRO_5044742820" evidence="1">
    <location>
        <begin position="23"/>
        <end position="67"/>
    </location>
</feature>
<dbReference type="AlphaFoldDB" id="A0ABD3VRF0"/>
<feature type="signal peptide" evidence="1">
    <location>
        <begin position="1"/>
        <end position="22"/>
    </location>
</feature>
<reference evidence="2 3" key="1">
    <citation type="submission" date="2024-11" db="EMBL/GenBank/DDBJ databases">
        <title>Chromosome-level genome assembly of the freshwater bivalve Anodonta woodiana.</title>
        <authorList>
            <person name="Chen X."/>
        </authorList>
    </citation>
    <scope>NUCLEOTIDE SEQUENCE [LARGE SCALE GENOMIC DNA]</scope>
    <source>
        <strain evidence="2">MN2024</strain>
        <tissue evidence="2">Gills</tissue>
    </source>
</reference>
<protein>
    <submittedName>
        <fullName evidence="2">Uncharacterized protein</fullName>
    </submittedName>
</protein>
<feature type="non-terminal residue" evidence="2">
    <location>
        <position position="67"/>
    </location>
</feature>
<name>A0ABD3VRF0_SINWO</name>
<sequence length="67" mass="6992">RILVSIFLIVLLFTITISLCNGQWFGNGYGGNGIYGGFYGGGRRHGFGNGGFFGGGRGYGGYGGRGF</sequence>
<gene>
    <name evidence="2" type="ORF">ACJMK2_005877</name>
</gene>
<evidence type="ECO:0000313" key="2">
    <source>
        <dbReference type="EMBL" id="KAL3864171.1"/>
    </source>
</evidence>
<dbReference type="Proteomes" id="UP001634394">
    <property type="component" value="Unassembled WGS sequence"/>
</dbReference>
<evidence type="ECO:0000313" key="3">
    <source>
        <dbReference type="Proteomes" id="UP001634394"/>
    </source>
</evidence>
<dbReference type="EMBL" id="JBJQND010000010">
    <property type="protein sequence ID" value="KAL3864171.1"/>
    <property type="molecule type" value="Genomic_DNA"/>
</dbReference>
<proteinExistence type="predicted"/>
<organism evidence="2 3">
    <name type="scientific">Sinanodonta woodiana</name>
    <name type="common">Chinese pond mussel</name>
    <name type="synonym">Anodonta woodiana</name>
    <dbReference type="NCBI Taxonomy" id="1069815"/>
    <lineage>
        <taxon>Eukaryota</taxon>
        <taxon>Metazoa</taxon>
        <taxon>Spiralia</taxon>
        <taxon>Lophotrochozoa</taxon>
        <taxon>Mollusca</taxon>
        <taxon>Bivalvia</taxon>
        <taxon>Autobranchia</taxon>
        <taxon>Heteroconchia</taxon>
        <taxon>Palaeoheterodonta</taxon>
        <taxon>Unionida</taxon>
        <taxon>Unionoidea</taxon>
        <taxon>Unionidae</taxon>
        <taxon>Unioninae</taxon>
        <taxon>Sinanodonta</taxon>
    </lineage>
</organism>
<comment type="caution">
    <text evidence="2">The sequence shown here is derived from an EMBL/GenBank/DDBJ whole genome shotgun (WGS) entry which is preliminary data.</text>
</comment>
<evidence type="ECO:0000256" key="1">
    <source>
        <dbReference type="SAM" id="SignalP"/>
    </source>
</evidence>
<feature type="non-terminal residue" evidence="2">
    <location>
        <position position="1"/>
    </location>
</feature>
<keyword evidence="3" id="KW-1185">Reference proteome</keyword>
<keyword evidence="1" id="KW-0732">Signal</keyword>
<accession>A0ABD3VRF0</accession>